<evidence type="ECO:0000256" key="1">
    <source>
        <dbReference type="SAM" id="MobiDB-lite"/>
    </source>
</evidence>
<feature type="domain" description="Integrase catalytic" evidence="2">
    <location>
        <begin position="513"/>
        <end position="718"/>
    </location>
</feature>
<dbReference type="Gene3D" id="3.30.420.10">
    <property type="entry name" value="Ribonuclease H-like superfamily/Ribonuclease H"/>
    <property type="match status" value="1"/>
</dbReference>
<feature type="compositionally biased region" description="Polar residues" evidence="1">
    <location>
        <begin position="831"/>
        <end position="840"/>
    </location>
</feature>
<dbReference type="Pfam" id="PF05380">
    <property type="entry name" value="Peptidase_A17"/>
    <property type="match status" value="1"/>
</dbReference>
<comment type="caution">
    <text evidence="3">The sequence shown here is derived from an EMBL/GenBank/DDBJ whole genome shotgun (WGS) entry which is preliminary data.</text>
</comment>
<dbReference type="GO" id="GO:0015074">
    <property type="term" value="P:DNA integration"/>
    <property type="evidence" value="ECO:0007669"/>
    <property type="project" value="InterPro"/>
</dbReference>
<evidence type="ECO:0000313" key="3">
    <source>
        <dbReference type="EMBL" id="CAD2208003.1"/>
    </source>
</evidence>
<reference evidence="3 4" key="1">
    <citation type="submission" date="2020-08" db="EMBL/GenBank/DDBJ databases">
        <authorList>
            <person name="Koutsovoulos G."/>
            <person name="Danchin GJ E."/>
        </authorList>
    </citation>
    <scope>NUCLEOTIDE SEQUENCE [LARGE SCALE GENOMIC DNA]</scope>
</reference>
<dbReference type="PROSITE" id="PS50994">
    <property type="entry name" value="INTEGRASE"/>
    <property type="match status" value="1"/>
</dbReference>
<dbReference type="InterPro" id="IPR001584">
    <property type="entry name" value="Integrase_cat-core"/>
</dbReference>
<evidence type="ECO:0000313" key="4">
    <source>
        <dbReference type="Proteomes" id="UP000580250"/>
    </source>
</evidence>
<dbReference type="EMBL" id="CAJEWN010003566">
    <property type="protein sequence ID" value="CAD2208003.1"/>
    <property type="molecule type" value="Genomic_DNA"/>
</dbReference>
<sequence>MNVREFIANAPEEIRKLPKEDIIDKEDGKLLGLGWNISKDEFQIKFPTYKEEKVTRRKVLAQIARPFDPLGFGAPAILPAKLLRQEIEREGKLSWDKDLSSAMTDKWKELMKHWEGAHLTVPRMACSKAKNLKAELHVFTDASSSAFGAAIYLRIEDDPFDCNLIFGKSLVVPASLPSTRRTIPCLELHAAMLGTKYAKFVREQLEKEYPIERIILWTDAIDVIDYALSEKKQDRFIKNRVNKIRDYEIRHVDGENNPADIASRGATPEELASHTLWWKGPTFLRQPETKWPEPKRIYDPLAKREPKEENPLYEMSLAAKQNYPPEAQENSLIDFTRFSNWNRLVNCMAYVLRAKEAFKKQGRQAASALVRRKEKREIESLTVKEVSEAEKLISIRVQRYYPPTEDETRNLNIFQADDQLFRAKGRLANSGLNFQANNPIYLNHRAPIVRLLLRRAHLNTKHGGLELMNTYLRQEYWMTRSRRTINNWLRAKGAMRCGACARWQAKPFTLPKAPDLPTSRTAGRAAFQAVGLDYFGPFRVLQGEEEIKCWGAIFTCALTRAVHLEVVTDCTSEKFLLALTRFIRRRRPPKVIISDNAPTFVLASKVIQDLNQEEINQKKEWIELISSNRIQDFLLLNKIQWNFNTPAAPWRGGFYERLIGSIKKHLYRTIGRRKLTHEELETLLIEVERIVNERPLTYYTSEEVAHPLRPIDILDCSAGNPFDIHLSPEPDWDNDYEEQPSTRSALLEAHKKALQKSHKFWETWKSDYLMSLREKWRSKNKDPTFPKLNQVVLMNEGHEKCPRSLWKMAKIEEILSGRTVKVRMGGKSTKEPPQSSTLSNWKMKKIHPTTKQHEQKS</sequence>
<dbReference type="InterPro" id="IPR008042">
    <property type="entry name" value="Retrotrans_Pao"/>
</dbReference>
<gene>
    <name evidence="3" type="ORF">MENT_LOCUS61993</name>
</gene>
<dbReference type="OrthoDB" id="5920214at2759"/>
<dbReference type="PANTHER" id="PTHR47331:SF4">
    <property type="entry name" value="PEPTIDASE S1 DOMAIN-CONTAINING PROTEIN"/>
    <property type="match status" value="1"/>
</dbReference>
<proteinExistence type="predicted"/>
<accession>A0A6V7Y8H3</accession>
<dbReference type="PANTHER" id="PTHR47331">
    <property type="entry name" value="PHD-TYPE DOMAIN-CONTAINING PROTEIN"/>
    <property type="match status" value="1"/>
</dbReference>
<dbReference type="SUPFAM" id="SSF53098">
    <property type="entry name" value="Ribonuclease H-like"/>
    <property type="match status" value="1"/>
</dbReference>
<dbReference type="AlphaFoldDB" id="A0A6V7Y8H3"/>
<dbReference type="InterPro" id="IPR012337">
    <property type="entry name" value="RNaseH-like_sf"/>
</dbReference>
<dbReference type="GO" id="GO:0003676">
    <property type="term" value="F:nucleic acid binding"/>
    <property type="evidence" value="ECO:0007669"/>
    <property type="project" value="InterPro"/>
</dbReference>
<dbReference type="Pfam" id="PF18701">
    <property type="entry name" value="DUF5641"/>
    <property type="match status" value="1"/>
</dbReference>
<organism evidence="3 4">
    <name type="scientific">Meloidogyne enterolobii</name>
    <name type="common">Root-knot nematode worm</name>
    <name type="synonym">Meloidogyne mayaguensis</name>
    <dbReference type="NCBI Taxonomy" id="390850"/>
    <lineage>
        <taxon>Eukaryota</taxon>
        <taxon>Metazoa</taxon>
        <taxon>Ecdysozoa</taxon>
        <taxon>Nematoda</taxon>
        <taxon>Chromadorea</taxon>
        <taxon>Rhabditida</taxon>
        <taxon>Tylenchina</taxon>
        <taxon>Tylenchomorpha</taxon>
        <taxon>Tylenchoidea</taxon>
        <taxon>Meloidogynidae</taxon>
        <taxon>Meloidogyninae</taxon>
        <taxon>Meloidogyne</taxon>
    </lineage>
</organism>
<feature type="region of interest" description="Disordered" evidence="1">
    <location>
        <begin position="823"/>
        <end position="857"/>
    </location>
</feature>
<dbReference type="Proteomes" id="UP000580250">
    <property type="component" value="Unassembled WGS sequence"/>
</dbReference>
<evidence type="ECO:0000259" key="2">
    <source>
        <dbReference type="PROSITE" id="PS50994"/>
    </source>
</evidence>
<name>A0A6V7Y8H3_MELEN</name>
<dbReference type="InterPro" id="IPR036397">
    <property type="entry name" value="RNaseH_sf"/>
</dbReference>
<protein>
    <recommendedName>
        <fullName evidence="2">Integrase catalytic domain-containing protein</fullName>
    </recommendedName>
</protein>
<dbReference type="InterPro" id="IPR040676">
    <property type="entry name" value="DUF5641"/>
</dbReference>